<dbReference type="PROSITE" id="PS50222">
    <property type="entry name" value="EF_HAND_2"/>
    <property type="match status" value="1"/>
</dbReference>
<protein>
    <recommendedName>
        <fullName evidence="5">EF-hand domain-containing protein</fullName>
    </recommendedName>
</protein>
<dbReference type="PROSITE" id="PS50082">
    <property type="entry name" value="WD_REPEATS_2"/>
    <property type="match status" value="2"/>
</dbReference>
<dbReference type="OMA" id="DATINCW"/>
<dbReference type="GO" id="GO:0000027">
    <property type="term" value="P:ribosomal large subunit assembly"/>
    <property type="evidence" value="ECO:0007669"/>
    <property type="project" value="TreeGrafter"/>
</dbReference>
<dbReference type="GO" id="GO:0005509">
    <property type="term" value="F:calcium ion binding"/>
    <property type="evidence" value="ECO:0007669"/>
    <property type="project" value="InterPro"/>
</dbReference>
<dbReference type="InterPro" id="IPR036322">
    <property type="entry name" value="WD40_repeat_dom_sf"/>
</dbReference>
<evidence type="ECO:0000256" key="4">
    <source>
        <dbReference type="SAM" id="MobiDB-lite"/>
    </source>
</evidence>
<evidence type="ECO:0000259" key="5">
    <source>
        <dbReference type="PROSITE" id="PS50222"/>
    </source>
</evidence>
<dbReference type="Proteomes" id="UP000030762">
    <property type="component" value="Unassembled WGS sequence"/>
</dbReference>
<dbReference type="InterPro" id="IPR018247">
    <property type="entry name" value="EF_Hand_1_Ca_BS"/>
</dbReference>
<feature type="repeat" description="WD" evidence="3">
    <location>
        <begin position="425"/>
        <end position="466"/>
    </location>
</feature>
<feature type="domain" description="EF-hand" evidence="5">
    <location>
        <begin position="159"/>
        <end position="194"/>
    </location>
</feature>
<feature type="compositionally biased region" description="Basic and acidic residues" evidence="4">
    <location>
        <begin position="57"/>
        <end position="69"/>
    </location>
</feature>
<feature type="compositionally biased region" description="Low complexity" evidence="4">
    <location>
        <begin position="1030"/>
        <end position="1040"/>
    </location>
</feature>
<keyword evidence="7" id="KW-1185">Reference proteome</keyword>
<dbReference type="InParanoid" id="T0Q5A0"/>
<dbReference type="PANTHER" id="PTHR19848:SF8">
    <property type="entry name" value="F-BOX AND WD REPEAT DOMAIN CONTAINING 7"/>
    <property type="match status" value="1"/>
</dbReference>
<dbReference type="RefSeq" id="XP_008617997.1">
    <property type="nucleotide sequence ID" value="XM_008619775.1"/>
</dbReference>
<name>T0Q5A0_SAPDV</name>
<keyword evidence="1 3" id="KW-0853">WD repeat</keyword>
<keyword evidence="2" id="KW-0677">Repeat</keyword>
<feature type="repeat" description="WD" evidence="3">
    <location>
        <begin position="383"/>
        <end position="415"/>
    </location>
</feature>
<evidence type="ECO:0000256" key="3">
    <source>
        <dbReference type="PROSITE-ProRule" id="PRU00221"/>
    </source>
</evidence>
<dbReference type="PROSITE" id="PS00018">
    <property type="entry name" value="EF_HAND_1"/>
    <property type="match status" value="1"/>
</dbReference>
<dbReference type="GeneID" id="19954406"/>
<dbReference type="AlphaFoldDB" id="T0Q5A0"/>
<feature type="region of interest" description="Disordered" evidence="4">
    <location>
        <begin position="1030"/>
        <end position="1084"/>
    </location>
</feature>
<feature type="region of interest" description="Disordered" evidence="4">
    <location>
        <begin position="36"/>
        <end position="77"/>
    </location>
</feature>
<evidence type="ECO:0000313" key="6">
    <source>
        <dbReference type="EMBL" id="EQC28600.1"/>
    </source>
</evidence>
<dbReference type="VEuPathDB" id="FungiDB:SDRG_13679"/>
<dbReference type="Gene3D" id="2.130.10.10">
    <property type="entry name" value="YVTN repeat-like/Quinoprotein amine dehydrogenase"/>
    <property type="match status" value="3"/>
</dbReference>
<dbReference type="SUPFAM" id="SSF50978">
    <property type="entry name" value="WD40 repeat-like"/>
    <property type="match status" value="2"/>
</dbReference>
<evidence type="ECO:0000313" key="7">
    <source>
        <dbReference type="Proteomes" id="UP000030762"/>
    </source>
</evidence>
<dbReference type="PROSITE" id="PS50294">
    <property type="entry name" value="WD_REPEATS_REGION"/>
    <property type="match status" value="2"/>
</dbReference>
<dbReference type="GO" id="GO:0005730">
    <property type="term" value="C:nucleolus"/>
    <property type="evidence" value="ECO:0007669"/>
    <property type="project" value="TreeGrafter"/>
</dbReference>
<sequence>MPTHDTRRTYAPDAVAVPDVIQQAYHKLRAETMFTNQAKSAESSSSTLPSRPSYVPKMHEPPQMRELRDKNRRPATLPRDATVSAKAVALRSRGRRESVAATPDDVTTLLMALDITHMQCATPSLTRRGSQVPMDLPTYLSLILTNMEQANVVRFDKVDMTIKLSQVFHKIDNDEDGLVTMSEFTSYILDAAAGLSEQAAASGLHEYNKTPTMATSVLTRPLEKMVYLPEANHFVAVESYSKTFQVYDTHDGALVATSGIYTGGVFVDAIHVPALDYVVTSTTDATINCWDTTEFRLRQQLPTTDVQTVLQWNTPLRRLYAASVAGEISAWNVDTLVRVGGFQTHVADVTDVAFAQQSTLAVASLSAGIRIYDLGTHKLLKTLEGHHHGVSCLGYVADQQYILSGGIDHDLRLWNPYVETSIARLKGHEHQLVGVEWVEGTHEILSADEAGFVRVWDIRKYRCVQTLAALPTAKPTSKTKPVTAMLYVPTKKRIVLASSALQFHDAYEWNATKDNSDVVSHASLVVYLPSCMYLVSVAGRHLRVWNAHTGALLHNLRHVTRTSISAACHGAGTTSYAGTLDGHVYHINATNASILKERALHTQEVTGLSLLQTKGAHRLVTIALDGTCVIADMVSLSPLAALNHWHGVNCFPASRHDTGNEASHAHAYHVPPDMREVYPDFALDALKRIFTVYDPQDIGVAPLSAGRDLFVAVTRVVQRTVYRINEAYVAAALAAFAPRRPGAILFTEFLHLVLDTWHGRGAVVAAITAIAVSAKYDVVVTASLDGTFCVWSASTNIPVMTSPLHMEAGITALAFLEPHPLFVLADDHCGVSVYCIPPHPSRYRRLYEFRDLSAIVRCLLWCPPHIVLAGDDLGRVTQLQVSGFFHDHAKEPKQKTHLRRLGTQQLAVREMPKRIETRRFSIHEFQYTRSGDVDAVATWPAHTDAVCSLQACSAEGQPTHAVVSCGLEGAVYAWTCTGAPLGALDTNNASSPNQSEWRLFVNPSALHGSVERANAMNFLMARDLQKTSAVRAPVPPAASGRRQRPAESPANELPLIPRPPPSGQRTPTLFRPDEFVMSDGATKSAMRLQRALDSLEPAKVPSRPSPPK</sequence>
<dbReference type="OrthoDB" id="1068471at2759"/>
<dbReference type="InterPro" id="IPR002048">
    <property type="entry name" value="EF_hand_dom"/>
</dbReference>
<dbReference type="Pfam" id="PF00400">
    <property type="entry name" value="WD40"/>
    <property type="match status" value="2"/>
</dbReference>
<dbReference type="eggNOG" id="KOG0266">
    <property type="taxonomic scope" value="Eukaryota"/>
</dbReference>
<dbReference type="SMART" id="SM00320">
    <property type="entry name" value="WD40"/>
    <property type="match status" value="10"/>
</dbReference>
<dbReference type="SUPFAM" id="SSF101898">
    <property type="entry name" value="NHL repeat"/>
    <property type="match status" value="1"/>
</dbReference>
<accession>T0Q5A0</accession>
<gene>
    <name evidence="6" type="ORF">SDRG_13679</name>
</gene>
<dbReference type="InterPro" id="IPR001680">
    <property type="entry name" value="WD40_rpt"/>
</dbReference>
<evidence type="ECO:0000256" key="1">
    <source>
        <dbReference type="ARBA" id="ARBA00022574"/>
    </source>
</evidence>
<evidence type="ECO:0000256" key="2">
    <source>
        <dbReference type="ARBA" id="ARBA00022737"/>
    </source>
</evidence>
<dbReference type="PANTHER" id="PTHR19848">
    <property type="entry name" value="WD40 REPEAT PROTEIN"/>
    <property type="match status" value="1"/>
</dbReference>
<organism evidence="6 7">
    <name type="scientific">Saprolegnia diclina (strain VS20)</name>
    <dbReference type="NCBI Taxonomy" id="1156394"/>
    <lineage>
        <taxon>Eukaryota</taxon>
        <taxon>Sar</taxon>
        <taxon>Stramenopiles</taxon>
        <taxon>Oomycota</taxon>
        <taxon>Saprolegniomycetes</taxon>
        <taxon>Saprolegniales</taxon>
        <taxon>Saprolegniaceae</taxon>
        <taxon>Saprolegnia</taxon>
    </lineage>
</organism>
<dbReference type="InterPro" id="IPR015943">
    <property type="entry name" value="WD40/YVTN_repeat-like_dom_sf"/>
</dbReference>
<feature type="compositionally biased region" description="Low complexity" evidence="4">
    <location>
        <begin position="40"/>
        <end position="53"/>
    </location>
</feature>
<proteinExistence type="predicted"/>
<dbReference type="STRING" id="1156394.T0Q5A0"/>
<reference evidence="6 7" key="1">
    <citation type="submission" date="2012-04" db="EMBL/GenBank/DDBJ databases">
        <title>The Genome Sequence of Saprolegnia declina VS20.</title>
        <authorList>
            <consortium name="The Broad Institute Genome Sequencing Platform"/>
            <person name="Russ C."/>
            <person name="Nusbaum C."/>
            <person name="Tyler B."/>
            <person name="van West P."/>
            <person name="Dieguez-Uribeondo J."/>
            <person name="de Bruijn I."/>
            <person name="Tripathy S."/>
            <person name="Jiang R."/>
            <person name="Young S.K."/>
            <person name="Zeng Q."/>
            <person name="Gargeya S."/>
            <person name="Fitzgerald M."/>
            <person name="Haas B."/>
            <person name="Abouelleil A."/>
            <person name="Alvarado L."/>
            <person name="Arachchi H.M."/>
            <person name="Berlin A."/>
            <person name="Chapman S.B."/>
            <person name="Goldberg J."/>
            <person name="Griggs A."/>
            <person name="Gujja S."/>
            <person name="Hansen M."/>
            <person name="Howarth C."/>
            <person name="Imamovic A."/>
            <person name="Larimer J."/>
            <person name="McCowen C."/>
            <person name="Montmayeur A."/>
            <person name="Murphy C."/>
            <person name="Neiman D."/>
            <person name="Pearson M."/>
            <person name="Priest M."/>
            <person name="Roberts A."/>
            <person name="Saif S."/>
            <person name="Shea T."/>
            <person name="Sisk P."/>
            <person name="Sykes S."/>
            <person name="Wortman J."/>
            <person name="Nusbaum C."/>
            <person name="Birren B."/>
        </authorList>
    </citation>
    <scope>NUCLEOTIDE SEQUENCE [LARGE SCALE GENOMIC DNA]</scope>
    <source>
        <strain evidence="6 7">VS20</strain>
    </source>
</reference>
<dbReference type="EMBL" id="JH767193">
    <property type="protein sequence ID" value="EQC28600.1"/>
    <property type="molecule type" value="Genomic_DNA"/>
</dbReference>